<dbReference type="InterPro" id="IPR011645">
    <property type="entry name" value="HNOB_dom_associated"/>
</dbReference>
<comment type="subcellular location">
    <subcellularLocation>
        <location evidence="1">Cytoplasm</location>
    </subcellularLocation>
</comment>
<keyword evidence="4" id="KW-0547">Nucleotide-binding</keyword>
<keyword evidence="3" id="KW-0963">Cytoplasm</keyword>
<dbReference type="GO" id="GO:0005525">
    <property type="term" value="F:GTP binding"/>
    <property type="evidence" value="ECO:0007669"/>
    <property type="project" value="UniProtKB-KW"/>
</dbReference>
<evidence type="ECO:0000256" key="4">
    <source>
        <dbReference type="ARBA" id="ARBA00022741"/>
    </source>
</evidence>
<dbReference type="PANTHER" id="PTHR45655">
    <property type="entry name" value="GUANYLATE CYCLASE SOLUBLE SUBUNIT BETA-2"/>
    <property type="match status" value="1"/>
</dbReference>
<evidence type="ECO:0000256" key="6">
    <source>
        <dbReference type="ARBA" id="ARBA00023239"/>
    </source>
</evidence>
<dbReference type="AlphaFoldDB" id="A0AAW0SUJ8"/>
<feature type="coiled-coil region" evidence="8">
    <location>
        <begin position="340"/>
        <end position="370"/>
    </location>
</feature>
<dbReference type="GO" id="GO:0020037">
    <property type="term" value="F:heme binding"/>
    <property type="evidence" value="ECO:0007669"/>
    <property type="project" value="InterPro"/>
</dbReference>
<dbReference type="SMART" id="SM00044">
    <property type="entry name" value="CYCc"/>
    <property type="match status" value="1"/>
</dbReference>
<dbReference type="Gene3D" id="3.30.70.1230">
    <property type="entry name" value="Nucleotide cyclase"/>
    <property type="match status" value="1"/>
</dbReference>
<keyword evidence="12" id="KW-1185">Reference proteome</keyword>
<keyword evidence="8" id="KW-0175">Coiled coil</keyword>
<feature type="domain" description="Guanylate cyclase" evidence="10">
    <location>
        <begin position="404"/>
        <end position="525"/>
    </location>
</feature>
<evidence type="ECO:0000256" key="2">
    <source>
        <dbReference type="ARBA" id="ARBA00012202"/>
    </source>
</evidence>
<dbReference type="GO" id="GO:0004383">
    <property type="term" value="F:guanylate cyclase activity"/>
    <property type="evidence" value="ECO:0007669"/>
    <property type="project" value="UniProtKB-EC"/>
</dbReference>
<evidence type="ECO:0000256" key="3">
    <source>
        <dbReference type="ARBA" id="ARBA00022490"/>
    </source>
</evidence>
<gene>
    <name evidence="11" type="ORF">O3P69_009433</name>
</gene>
<dbReference type="Gene3D" id="3.90.1520.10">
    <property type="entry name" value="H-NOX domain"/>
    <property type="match status" value="2"/>
</dbReference>
<dbReference type="GO" id="GO:0070482">
    <property type="term" value="P:response to oxygen levels"/>
    <property type="evidence" value="ECO:0007669"/>
    <property type="project" value="TreeGrafter"/>
</dbReference>
<reference evidence="11 12" key="1">
    <citation type="submission" date="2023-03" db="EMBL/GenBank/DDBJ databases">
        <title>High-quality genome of Scylla paramamosain provides insights in environmental adaptation.</title>
        <authorList>
            <person name="Zhang L."/>
        </authorList>
    </citation>
    <scope>NUCLEOTIDE SEQUENCE [LARGE SCALE GENOMIC DNA]</scope>
    <source>
        <strain evidence="11">LZ_2023a</strain>
        <tissue evidence="11">Muscle</tissue>
    </source>
</reference>
<dbReference type="GO" id="GO:0019934">
    <property type="term" value="P:cGMP-mediated signaling"/>
    <property type="evidence" value="ECO:0007669"/>
    <property type="project" value="TreeGrafter"/>
</dbReference>
<keyword evidence="5" id="KW-0342">GTP-binding</keyword>
<protein>
    <recommendedName>
        <fullName evidence="2">guanylate cyclase</fullName>
        <ecNumber evidence="2">4.6.1.2</ecNumber>
    </recommendedName>
</protein>
<evidence type="ECO:0000259" key="10">
    <source>
        <dbReference type="PROSITE" id="PS50125"/>
    </source>
</evidence>
<dbReference type="EMBL" id="JARAKH010000044">
    <property type="protein sequence ID" value="KAK8378716.1"/>
    <property type="molecule type" value="Genomic_DNA"/>
</dbReference>
<sequence length="579" mass="66592">MFFGQAEYGNYMWEMIKEEAGCRGMEFHNHQMYSDTIFRSLATACAKVTKQGSVEDYLRFFGRCFVRYCQHYRFPKMKSPSMVITEYDMEGALLQYRSCRPGLSHYLIGQLLQIAQDFYRLALSVEILTEEADDVSFCTTFRLEFNNRGYVKEMMERSTSFSRSILPNFSLGKLFMLFPFGLVLDPSLHIRLAGERILQLLGKDLLGSEFLQHFVVQRPQVNFSWEAVQMFENVTWEVESKKLPEPSTRTNSLDAMQNMPPPRRGSSQAPWSGQQSSLHNCRGLLLKGQMYIMKELNLTLFLCMPLLNNLVEMRETGLYLNDLSMHDQSREMVMKGWEHCSRLQITYTKAEENAARLEDAHRRHEEAKARGDDLLYSMLPRELADKLRQGDNPCDTCQNLEEVTVLFAELILTPESETLGAMDLMRTVNEVYEMMDCITEHYRVFKVETVGGVYMVVGGAPQYREDHCSQVGRLALHMIREVSNAGQHCLRVGMHVGPVAAGVVGMKLPRYCLFGDTVNTASRMQTNGKVGKVHVILTLLLLLPGCHASYDPAKERRRHEWYRKLALENTTPFSAFVRY</sequence>
<keyword evidence="7" id="KW-0141">cGMP biosynthesis</keyword>
<feature type="compositionally biased region" description="Polar residues" evidence="9">
    <location>
        <begin position="265"/>
        <end position="274"/>
    </location>
</feature>
<evidence type="ECO:0000256" key="8">
    <source>
        <dbReference type="SAM" id="Coils"/>
    </source>
</evidence>
<dbReference type="Pfam" id="PF07701">
    <property type="entry name" value="HNOBA"/>
    <property type="match status" value="1"/>
</dbReference>
<accession>A0AAW0SUJ8</accession>
<organism evidence="11 12">
    <name type="scientific">Scylla paramamosain</name>
    <name type="common">Mud crab</name>
    <dbReference type="NCBI Taxonomy" id="85552"/>
    <lineage>
        <taxon>Eukaryota</taxon>
        <taxon>Metazoa</taxon>
        <taxon>Ecdysozoa</taxon>
        <taxon>Arthropoda</taxon>
        <taxon>Crustacea</taxon>
        <taxon>Multicrustacea</taxon>
        <taxon>Malacostraca</taxon>
        <taxon>Eumalacostraca</taxon>
        <taxon>Eucarida</taxon>
        <taxon>Decapoda</taxon>
        <taxon>Pleocyemata</taxon>
        <taxon>Brachyura</taxon>
        <taxon>Eubrachyura</taxon>
        <taxon>Portunoidea</taxon>
        <taxon>Portunidae</taxon>
        <taxon>Portuninae</taxon>
        <taxon>Scylla</taxon>
    </lineage>
</organism>
<dbReference type="Gene3D" id="3.30.450.260">
    <property type="entry name" value="Haem NO binding associated domain"/>
    <property type="match status" value="1"/>
</dbReference>
<dbReference type="InterPro" id="IPR024096">
    <property type="entry name" value="NO_sig/Golgi_transp_ligand-bd"/>
</dbReference>
<evidence type="ECO:0000256" key="1">
    <source>
        <dbReference type="ARBA" id="ARBA00004496"/>
    </source>
</evidence>
<dbReference type="InterPro" id="IPR011644">
    <property type="entry name" value="Heme_NO-bd"/>
</dbReference>
<evidence type="ECO:0000256" key="7">
    <source>
        <dbReference type="ARBA" id="ARBA00023293"/>
    </source>
</evidence>
<dbReference type="EC" id="4.6.1.2" evidence="2"/>
<dbReference type="PROSITE" id="PS50125">
    <property type="entry name" value="GUANYLATE_CYCLASE_2"/>
    <property type="match status" value="1"/>
</dbReference>
<dbReference type="Proteomes" id="UP001487740">
    <property type="component" value="Unassembled WGS sequence"/>
</dbReference>
<evidence type="ECO:0000313" key="12">
    <source>
        <dbReference type="Proteomes" id="UP001487740"/>
    </source>
</evidence>
<comment type="caution">
    <text evidence="11">The sequence shown here is derived from an EMBL/GenBank/DDBJ whole genome shotgun (WGS) entry which is preliminary data.</text>
</comment>
<dbReference type="SUPFAM" id="SSF55073">
    <property type="entry name" value="Nucleotide cyclase"/>
    <property type="match status" value="1"/>
</dbReference>
<dbReference type="GO" id="GO:0008074">
    <property type="term" value="C:guanylate cyclase complex, soluble"/>
    <property type="evidence" value="ECO:0007669"/>
    <property type="project" value="TreeGrafter"/>
</dbReference>
<dbReference type="InterPro" id="IPR029787">
    <property type="entry name" value="Nucleotide_cyclase"/>
</dbReference>
<evidence type="ECO:0000256" key="5">
    <source>
        <dbReference type="ARBA" id="ARBA00023134"/>
    </source>
</evidence>
<evidence type="ECO:0000256" key="9">
    <source>
        <dbReference type="SAM" id="MobiDB-lite"/>
    </source>
</evidence>
<feature type="region of interest" description="Disordered" evidence="9">
    <location>
        <begin position="242"/>
        <end position="274"/>
    </location>
</feature>
<evidence type="ECO:0000313" key="11">
    <source>
        <dbReference type="EMBL" id="KAK8378716.1"/>
    </source>
</evidence>
<dbReference type="CDD" id="cd07302">
    <property type="entry name" value="CHD"/>
    <property type="match status" value="1"/>
</dbReference>
<proteinExistence type="predicted"/>
<dbReference type="Gene3D" id="6.10.250.780">
    <property type="match status" value="1"/>
</dbReference>
<dbReference type="InterPro" id="IPR038158">
    <property type="entry name" value="H-NOX_domain_sf"/>
</dbReference>
<dbReference type="InterPro" id="IPR001054">
    <property type="entry name" value="A/G_cyclase"/>
</dbReference>
<dbReference type="Pfam" id="PF00211">
    <property type="entry name" value="Guanylate_cyc"/>
    <property type="match status" value="1"/>
</dbReference>
<name>A0AAW0SUJ8_SCYPA</name>
<dbReference type="InterPro" id="IPR042463">
    <property type="entry name" value="HNOB_dom_associated_sf"/>
</dbReference>
<dbReference type="Pfam" id="PF07700">
    <property type="entry name" value="HNOB"/>
    <property type="match status" value="1"/>
</dbReference>
<dbReference type="SUPFAM" id="SSF111126">
    <property type="entry name" value="Ligand-binding domain in the NO signalling and Golgi transport"/>
    <property type="match status" value="1"/>
</dbReference>
<keyword evidence="6" id="KW-0456">Lyase</keyword>
<dbReference type="PANTHER" id="PTHR45655:SF5">
    <property type="entry name" value="SOLUBLE GUANYLATE CYCLASE 89DA-RELATED"/>
    <property type="match status" value="1"/>
</dbReference>